<dbReference type="RefSeq" id="WP_175443684.1">
    <property type="nucleotide sequence ID" value="NZ_FNDW01000020.1"/>
</dbReference>
<dbReference type="Pfam" id="PF00144">
    <property type="entry name" value="Beta-lactamase"/>
    <property type="match status" value="1"/>
</dbReference>
<keyword evidence="4" id="KW-1185">Reference proteome</keyword>
<dbReference type="InterPro" id="IPR001466">
    <property type="entry name" value="Beta-lactam-related"/>
</dbReference>
<evidence type="ECO:0000313" key="4">
    <source>
        <dbReference type="Proteomes" id="UP000198869"/>
    </source>
</evidence>
<dbReference type="SUPFAM" id="SSF48452">
    <property type="entry name" value="TPR-like"/>
    <property type="match status" value="1"/>
</dbReference>
<dbReference type="PROSITE" id="PS50005">
    <property type="entry name" value="TPR"/>
    <property type="match status" value="1"/>
</dbReference>
<dbReference type="STRING" id="311334.SAMN05421846_1202"/>
<dbReference type="InterPro" id="IPR019734">
    <property type="entry name" value="TPR_rpt"/>
</dbReference>
<accession>A0A1G8PG18</accession>
<dbReference type="Gene3D" id="1.25.40.10">
    <property type="entry name" value="Tetratricopeptide repeat domain"/>
    <property type="match status" value="1"/>
</dbReference>
<evidence type="ECO:0000313" key="3">
    <source>
        <dbReference type="EMBL" id="SDI91474.1"/>
    </source>
</evidence>
<dbReference type="PANTHER" id="PTHR46825">
    <property type="entry name" value="D-ALANYL-D-ALANINE-CARBOXYPEPTIDASE/ENDOPEPTIDASE AMPH"/>
    <property type="match status" value="1"/>
</dbReference>
<keyword evidence="1" id="KW-0802">TPR repeat</keyword>
<evidence type="ECO:0000256" key="1">
    <source>
        <dbReference type="PROSITE-ProRule" id="PRU00339"/>
    </source>
</evidence>
<dbReference type="InterPro" id="IPR050491">
    <property type="entry name" value="AmpC-like"/>
</dbReference>
<proteinExistence type="predicted"/>
<dbReference type="Gene3D" id="3.40.710.10">
    <property type="entry name" value="DD-peptidase/beta-lactamase superfamily"/>
    <property type="match status" value="1"/>
</dbReference>
<sequence length="477" mass="55300">MSCNCQLKSQEMTSFISDNKTIDTKDFDKKINLMINELGVPSVSLAIIENNQIVYSNFYGKKNLKSNKDTDKNTVFEAASLTKMYLVYVAQRLIEDKILDLDKPLYQYLEYEPLQHDPRYKSITTRMILSHTSGIENWRWNNKKDVLEIVSNPGEQFVYSGEGFQYLAKVIEKILKEPYESYVKRMVITPFELKNTYLKYRKAKSSVKELPSDYAIGYTQMKDEVEKWKNYETVPASGAHTTGKDYARFIISMFDKKNLSNERIQDMIKPIKVLGDDESTGYMGEGFFTIPSKKDTVVSFSGNNDGFRAELFYSVSHGRGFVFFTNSDQGKLITKEINEMTCHFNVEFLFQDNFFKYYPSSSISLQKIYRDKGIKGLEKGVEDFKKDGKLDENTLNELAEIYKEKEPDLPLKLLNDNITIFPKSANSYGLLGRIYMDKKQYKEALSNFTKAKELGFGLWNLDDDIKNCEENVYKKTF</sequence>
<dbReference type="SUPFAM" id="SSF56601">
    <property type="entry name" value="beta-lactamase/transpeptidase-like"/>
    <property type="match status" value="1"/>
</dbReference>
<dbReference type="EMBL" id="FNDW01000020">
    <property type="protein sequence ID" value="SDI91474.1"/>
    <property type="molecule type" value="Genomic_DNA"/>
</dbReference>
<gene>
    <name evidence="3" type="ORF">SAMN05421846_1202</name>
</gene>
<name>A0A1G8PG18_9FLAO</name>
<dbReference type="AlphaFoldDB" id="A0A1G8PG18"/>
<feature type="domain" description="Beta-lactamase-related" evidence="2">
    <location>
        <begin position="36"/>
        <end position="330"/>
    </location>
</feature>
<dbReference type="InterPro" id="IPR012338">
    <property type="entry name" value="Beta-lactam/transpept-like"/>
</dbReference>
<protein>
    <submittedName>
        <fullName evidence="3">CubicO group peptidase, beta-lactamase class C family</fullName>
    </submittedName>
</protein>
<dbReference type="InterPro" id="IPR011990">
    <property type="entry name" value="TPR-like_helical_dom_sf"/>
</dbReference>
<feature type="repeat" description="TPR" evidence="1">
    <location>
        <begin position="425"/>
        <end position="458"/>
    </location>
</feature>
<dbReference type="PANTHER" id="PTHR46825:SF9">
    <property type="entry name" value="BETA-LACTAMASE-RELATED DOMAIN-CONTAINING PROTEIN"/>
    <property type="match status" value="1"/>
</dbReference>
<reference evidence="4" key="1">
    <citation type="submission" date="2016-10" db="EMBL/GenBank/DDBJ databases">
        <authorList>
            <person name="Varghese N."/>
            <person name="Submissions S."/>
        </authorList>
    </citation>
    <scope>NUCLEOTIDE SEQUENCE [LARGE SCALE GENOMIC DNA]</scope>
    <source>
        <strain evidence="4">DSM 17071</strain>
    </source>
</reference>
<dbReference type="Proteomes" id="UP000198869">
    <property type="component" value="Unassembled WGS sequence"/>
</dbReference>
<evidence type="ECO:0000259" key="2">
    <source>
        <dbReference type="Pfam" id="PF00144"/>
    </source>
</evidence>
<organism evidence="3 4">
    <name type="scientific">Chryseobacterium taeanense</name>
    <dbReference type="NCBI Taxonomy" id="311334"/>
    <lineage>
        <taxon>Bacteria</taxon>
        <taxon>Pseudomonadati</taxon>
        <taxon>Bacteroidota</taxon>
        <taxon>Flavobacteriia</taxon>
        <taxon>Flavobacteriales</taxon>
        <taxon>Weeksellaceae</taxon>
        <taxon>Chryseobacterium group</taxon>
        <taxon>Chryseobacterium</taxon>
    </lineage>
</organism>